<feature type="compositionally biased region" description="Low complexity" evidence="1">
    <location>
        <begin position="855"/>
        <end position="878"/>
    </location>
</feature>
<dbReference type="OrthoDB" id="6116525at2759"/>
<sequence>MYLVGLLPPPRESPKLSKIQHQGKTAMDVLNRAQTDQMIQKLAEMRESVLKKNDAPSTEELFLNESITNVETYLNILSDRDVIEYDKETLGIIQRLKQNLRFLSENRHAKSDFDFKMMVGRLTETLNTILQKRKSLTAQPVCDGLHPKQLTSPDHNLQPTTQTSMPTQKIDNGRPPDIIESTYIDKQKAEEKRTEIPPLPGAFYDIGCGIQLYSTSDVSNIIQAIQWKSDDFQRSYKPDAVLQNYKFETDFFHIAPKDPKDNRNFPKDSSGKISVRVKLPNDINYQFLHLKAYIKFGPKWSLVDATLKEKSVTFQAVKLDALCIVSKPLKERLNILPNGCKYVAQTDNRVEVIFPPGAVENEESATLHVIPVNKAILRRQYEERSKNGEAILAISDCLYTTGDTNLKKKVQVKLPLNDIRKPKQAFFIGKDELKKGPIEISGNIEEMHGHQSICKILFFVSEVTSRGLTVLLACIEKSKMQAFCQNCEERLPAFQKLISKDLVFKPQIKISINLKGCFNFLSEKGIMAIAKLLNADKMFETVLNLDMKQVQYDQICEKFPSSNRQAFTLLKTALDQLKKNKVDKLTSALESAEEGGLSESIRQIFEEQGDLSKVQKHHCEQVLAMDVLTGAQTEKIIQTLVDMRERVRIRQQEVPTTEELYLNESITNVQTYLNMLSERDVLVCDKETIGIIRRLKQNLKFVSENRYTKSDFNLKMMVNGLQETLTTMLKKFRKPVESQNSPTEETVPDLADSSEFSPRSSDDSYLTFIQQQTGNGRRPDIIESTDIFQRRPEEQCAEFPGPSNNSPKLTRGKYTYIPRPRSTQIGQPAREDQCSEISRLTDIDQQKTEEHCTESSGSTSKSKQKTGVTSTKRPGSTNKSKKKTGVTSTKIPGSTDIDQDVNDGKYSEIPRSTQIPEQNMNEQRTEIVGAFYDIGCGLQLYSESDVSEIIQAIRWESDDFQRLYKEDTTLKQYKLETDFFNIKPKDPKYKGNFPKDSLGMITVKVKLPNDINYQFLQLKAYIKFGQKWNMVETSFKEKSVTFQTAKIDALCIVSKPIKERIHITPDGCKYVAKTDKGIQIEFPPGAVEKDESIRLHVVPINKEILQRQYEERNKTGEAILALSDCLYTTGDATLKKKVQVKLPLNDVRKPTESDEDYVYRLFRQNTNGQFTLTDNVVTVDEDHNAVFETDKISGTSVSLIGNGELKKGPLVISSNLEEMHGYNYVCKILFFVSDVTLRSLTVLLACIEKSKMQAFCQNCEERGYRLFKNWISKDLVLKPQIKIDIALKGCFSLPRFVARRRLDLTFLPNSSENFTRFVVEVKHRIDQDAYGILLLTKDKEIIDEISYNTHASLSINRRNTMDLGVGRELTFIKESDDKPPTPSVSKYSDEDFLTDKGVMAVAKLLNSNKMFETVINLDMKQVQYDQICEKVSISSRQAFTLLKTALDLQKSNKVEKLISALESAEECGLADSIRELYEERQDLSKIQKTHQNKGMDTFNKAQTEKLILKLAEIRESVLKKCDTPTSTEETFLNESITNVQTYLNILSERDVIEYDKDTLGIIQRLKQNLKFLSENRHAKSDFDFKMMVNKLTETLNTILKKRIKSDERTSETDAEERIPETDEDNSSDIFKSTDVAKPVIPHMVNGRTPDIIESTLIPQPKTEDKRAEISGTFYDIGCGIQIYSTTDVSSIFQAKRWRSDDFQRFYKPDAALTNYKFETDFFHIEPTDPKTNRNFPKDSCGMITVRVKLPNEINYQFLHLKAYIKFGPKWSLVEASLKEKIVTFHTVKLDALCIVSNPIKERVNILPTGYKYIAQTDTRIQITFPPGAVVKEESICLHVIPVNKEILRRQYEERSKKGEAILAISDCLYTSGNTPLKRKVQVKLPLNDIRNPYETDEDYVYRLFRQNTNGQFTLTDNVVTVDENHTAVFETDKISGTSVSLIGKEELKKGPLKLSGTIEEMHGHTSICKILFFVNDVTSRGLTVLLACIEKSKMQAFCQSCEDRGFHLFKNWISKDFVFKPQIKIDINLKGCFGLPRFTSRKRLDLTFLPNSAENFTRFVVEIKHKIDQDVYGLLLLTKDQEIIDEISYNTLSTKEYANATLLKGRNTPDRRARTAQHDQTMSPKGKSYISRQPTLSVRQCNEDDFLTEKGIMAIGKLLNADKLFETVLHLDMKQVQYDQICEKVPSSNRQAFTLLKTALDQLKNGKVDKLVSALESVGEGGLAESIRQLYKDRKELSQIQMIH</sequence>
<dbReference type="Proteomes" id="UP000683360">
    <property type="component" value="Unassembled WGS sequence"/>
</dbReference>
<feature type="compositionally biased region" description="Basic and acidic residues" evidence="1">
    <location>
        <begin position="829"/>
        <end position="853"/>
    </location>
</feature>
<feature type="region of interest" description="Disordered" evidence="1">
    <location>
        <begin position="2108"/>
        <end position="2129"/>
    </location>
</feature>
<accession>A0A8S3SGA8</accession>
<organism evidence="2 3">
    <name type="scientific">Mytilus edulis</name>
    <name type="common">Blue mussel</name>
    <dbReference type="NCBI Taxonomy" id="6550"/>
    <lineage>
        <taxon>Eukaryota</taxon>
        <taxon>Metazoa</taxon>
        <taxon>Spiralia</taxon>
        <taxon>Lophotrochozoa</taxon>
        <taxon>Mollusca</taxon>
        <taxon>Bivalvia</taxon>
        <taxon>Autobranchia</taxon>
        <taxon>Pteriomorphia</taxon>
        <taxon>Mytilida</taxon>
        <taxon>Mytiloidea</taxon>
        <taxon>Mytilidae</taxon>
        <taxon>Mytilinae</taxon>
        <taxon>Mytilus</taxon>
    </lineage>
</organism>
<proteinExistence type="predicted"/>
<feature type="region of interest" description="Disordered" evidence="1">
    <location>
        <begin position="793"/>
        <end position="903"/>
    </location>
</feature>
<evidence type="ECO:0000313" key="2">
    <source>
        <dbReference type="EMBL" id="CAG2218924.1"/>
    </source>
</evidence>
<feature type="compositionally biased region" description="Polar residues" evidence="1">
    <location>
        <begin position="149"/>
        <end position="170"/>
    </location>
</feature>
<protein>
    <submittedName>
        <fullName evidence="2">LRDD</fullName>
    </submittedName>
</protein>
<keyword evidence="3" id="KW-1185">Reference proteome</keyword>
<dbReference type="Gene3D" id="1.10.533.10">
    <property type="entry name" value="Death Domain, Fas"/>
    <property type="match status" value="1"/>
</dbReference>
<gene>
    <name evidence="2" type="ORF">MEDL_32482</name>
</gene>
<evidence type="ECO:0000256" key="1">
    <source>
        <dbReference type="SAM" id="MobiDB-lite"/>
    </source>
</evidence>
<feature type="region of interest" description="Disordered" evidence="1">
    <location>
        <begin position="1604"/>
        <end position="1629"/>
    </location>
</feature>
<dbReference type="Gene3D" id="2.60.220.30">
    <property type="match status" value="3"/>
</dbReference>
<feature type="region of interest" description="Disordered" evidence="1">
    <location>
        <begin position="733"/>
        <end position="763"/>
    </location>
</feature>
<dbReference type="InterPro" id="IPR011029">
    <property type="entry name" value="DEATH-like_dom_sf"/>
</dbReference>
<comment type="caution">
    <text evidence="2">The sequence shown here is derived from an EMBL/GenBank/DDBJ whole genome shotgun (WGS) entry which is preliminary data.</text>
</comment>
<feature type="region of interest" description="Disordered" evidence="1">
    <location>
        <begin position="148"/>
        <end position="176"/>
    </location>
</feature>
<feature type="compositionally biased region" description="Basic and acidic residues" evidence="1">
    <location>
        <begin position="1604"/>
        <end position="1620"/>
    </location>
</feature>
<feature type="compositionally biased region" description="Basic and acidic residues" evidence="1">
    <location>
        <begin position="2108"/>
        <end position="2117"/>
    </location>
</feature>
<reference evidence="2" key="1">
    <citation type="submission" date="2021-03" db="EMBL/GenBank/DDBJ databases">
        <authorList>
            <person name="Bekaert M."/>
        </authorList>
    </citation>
    <scope>NUCLEOTIDE SEQUENCE</scope>
</reference>
<evidence type="ECO:0000313" key="3">
    <source>
        <dbReference type="Proteomes" id="UP000683360"/>
    </source>
</evidence>
<dbReference type="EMBL" id="CAJPWZ010001615">
    <property type="protein sequence ID" value="CAG2218924.1"/>
    <property type="molecule type" value="Genomic_DNA"/>
</dbReference>
<name>A0A8S3SGA8_MYTED</name>